<proteinExistence type="predicted"/>
<dbReference type="EMBL" id="VSSQ01025227">
    <property type="protein sequence ID" value="MPM73234.1"/>
    <property type="molecule type" value="Genomic_DNA"/>
</dbReference>
<comment type="caution">
    <text evidence="1">The sequence shown here is derived from an EMBL/GenBank/DDBJ whole genome shotgun (WGS) entry which is preliminary data.</text>
</comment>
<reference evidence="1" key="1">
    <citation type="submission" date="2019-08" db="EMBL/GenBank/DDBJ databases">
        <authorList>
            <person name="Kucharzyk K."/>
            <person name="Murdoch R.W."/>
            <person name="Higgins S."/>
            <person name="Loffler F."/>
        </authorList>
    </citation>
    <scope>NUCLEOTIDE SEQUENCE</scope>
</reference>
<name>A0A645C9N7_9ZZZZ</name>
<evidence type="ECO:0000313" key="1">
    <source>
        <dbReference type="EMBL" id="MPM73234.1"/>
    </source>
</evidence>
<protein>
    <submittedName>
        <fullName evidence="1">Uncharacterized protein</fullName>
    </submittedName>
</protein>
<gene>
    <name evidence="1" type="ORF">SDC9_120210</name>
</gene>
<sequence>MILRPPLRVRHVEFTVQIVVFQPILQFMGGCILEDIQKDLQLLHLQIGGEYGLD</sequence>
<dbReference type="PROSITE" id="PS51257">
    <property type="entry name" value="PROKAR_LIPOPROTEIN"/>
    <property type="match status" value="1"/>
</dbReference>
<organism evidence="1">
    <name type="scientific">bioreactor metagenome</name>
    <dbReference type="NCBI Taxonomy" id="1076179"/>
    <lineage>
        <taxon>unclassified sequences</taxon>
        <taxon>metagenomes</taxon>
        <taxon>ecological metagenomes</taxon>
    </lineage>
</organism>
<accession>A0A645C9N7</accession>
<dbReference type="AlphaFoldDB" id="A0A645C9N7"/>